<evidence type="ECO:0000256" key="10">
    <source>
        <dbReference type="ARBA" id="ARBA00023299"/>
    </source>
</evidence>
<dbReference type="NCBIfam" id="TIGR01488">
    <property type="entry name" value="HAD-SF-IB"/>
    <property type="match status" value="1"/>
</dbReference>
<dbReference type="GO" id="GO:0006564">
    <property type="term" value="P:L-serine biosynthetic process"/>
    <property type="evidence" value="ECO:0007669"/>
    <property type="project" value="UniProtKB-KW"/>
</dbReference>
<keyword evidence="10" id="KW-0718">Serine biosynthesis</keyword>
<evidence type="ECO:0000256" key="7">
    <source>
        <dbReference type="ARBA" id="ARBA00022723"/>
    </source>
</evidence>
<keyword evidence="7" id="KW-0479">Metal-binding</keyword>
<dbReference type="Pfam" id="PF12710">
    <property type="entry name" value="HAD"/>
    <property type="match status" value="1"/>
</dbReference>
<gene>
    <name evidence="16" type="ORF">dsat_0896</name>
</gene>
<evidence type="ECO:0000256" key="13">
    <source>
        <dbReference type="ARBA" id="ARBA00048523"/>
    </source>
</evidence>
<evidence type="ECO:0000256" key="9">
    <source>
        <dbReference type="ARBA" id="ARBA00022842"/>
    </source>
</evidence>
<dbReference type="SFLD" id="SFLDF00029">
    <property type="entry name" value="phosphoserine_phosphatase"/>
    <property type="match status" value="1"/>
</dbReference>
<evidence type="ECO:0000256" key="8">
    <source>
        <dbReference type="ARBA" id="ARBA00022801"/>
    </source>
</evidence>
<dbReference type="Pfam" id="PF21086">
    <property type="entry name" value="ACT_PSP_2"/>
    <property type="match status" value="1"/>
</dbReference>
<dbReference type="SFLD" id="SFLDS00003">
    <property type="entry name" value="Haloacid_Dehalogenase"/>
    <property type="match status" value="1"/>
</dbReference>
<dbReference type="PANTHER" id="PTHR43344:SF2">
    <property type="entry name" value="PHOSPHOSERINE PHOSPHATASE"/>
    <property type="match status" value="1"/>
</dbReference>
<dbReference type="Pfam" id="PF13740">
    <property type="entry name" value="ACT_6"/>
    <property type="match status" value="1"/>
</dbReference>
<dbReference type="CDD" id="cd07500">
    <property type="entry name" value="HAD_PSP"/>
    <property type="match status" value="1"/>
</dbReference>
<organism evidence="16 17">
    <name type="scientific">Alkalidesulfovibrio alkalitolerans DSM 16529</name>
    <dbReference type="NCBI Taxonomy" id="1121439"/>
    <lineage>
        <taxon>Bacteria</taxon>
        <taxon>Pseudomonadati</taxon>
        <taxon>Thermodesulfobacteriota</taxon>
        <taxon>Desulfovibrionia</taxon>
        <taxon>Desulfovibrionales</taxon>
        <taxon>Desulfovibrionaceae</taxon>
        <taxon>Alkalidesulfovibrio</taxon>
    </lineage>
</organism>
<dbReference type="InterPro" id="IPR023214">
    <property type="entry name" value="HAD_sf"/>
</dbReference>
<evidence type="ECO:0000259" key="15">
    <source>
        <dbReference type="Pfam" id="PF21086"/>
    </source>
</evidence>
<dbReference type="Gene3D" id="3.30.70.260">
    <property type="match status" value="2"/>
</dbReference>
<dbReference type="CDD" id="cd04870">
    <property type="entry name" value="ACT_PSP_1"/>
    <property type="match status" value="1"/>
</dbReference>
<feature type="domain" description="Phosphoserine phosphatase ACT" evidence="15">
    <location>
        <begin position="98"/>
        <end position="181"/>
    </location>
</feature>
<evidence type="ECO:0000256" key="12">
    <source>
        <dbReference type="ARBA" id="ARBA00048138"/>
    </source>
</evidence>
<keyword evidence="8" id="KW-0378">Hydrolase</keyword>
<keyword evidence="17" id="KW-1185">Reference proteome</keyword>
<dbReference type="GO" id="GO:0000287">
    <property type="term" value="F:magnesium ion binding"/>
    <property type="evidence" value="ECO:0007669"/>
    <property type="project" value="TreeGrafter"/>
</dbReference>
<comment type="catalytic activity">
    <reaction evidence="13">
        <text>O-phospho-D-serine + H2O = D-serine + phosphate</text>
        <dbReference type="Rhea" id="RHEA:24873"/>
        <dbReference type="ChEBI" id="CHEBI:15377"/>
        <dbReference type="ChEBI" id="CHEBI:35247"/>
        <dbReference type="ChEBI" id="CHEBI:43474"/>
        <dbReference type="ChEBI" id="CHEBI:58680"/>
        <dbReference type="EC" id="3.1.3.3"/>
    </reaction>
</comment>
<name>S7T3A5_9BACT</name>
<dbReference type="InterPro" id="IPR036412">
    <property type="entry name" value="HAD-like_sf"/>
</dbReference>
<protein>
    <recommendedName>
        <fullName evidence="5">Phosphoserine phosphatase</fullName>
        <ecNumber evidence="4">3.1.3.3</ecNumber>
    </recommendedName>
    <alternativeName>
        <fullName evidence="11">O-phosphoserine phosphohydrolase</fullName>
    </alternativeName>
</protein>
<dbReference type="InterPro" id="IPR004469">
    <property type="entry name" value="PSP"/>
</dbReference>
<evidence type="ECO:0000256" key="1">
    <source>
        <dbReference type="ARBA" id="ARBA00001946"/>
    </source>
</evidence>
<dbReference type="UniPathway" id="UPA00135">
    <property type="reaction ID" value="UER00198"/>
</dbReference>
<dbReference type="AlphaFoldDB" id="S7T3A5"/>
<dbReference type="PANTHER" id="PTHR43344">
    <property type="entry name" value="PHOSPHOSERINE PHOSPHATASE"/>
    <property type="match status" value="1"/>
</dbReference>
<evidence type="ECO:0000256" key="3">
    <source>
        <dbReference type="ARBA" id="ARBA00009184"/>
    </source>
</evidence>
<dbReference type="EMBL" id="ATHI01000028">
    <property type="protein sequence ID" value="EPR31572.1"/>
    <property type="molecule type" value="Genomic_DNA"/>
</dbReference>
<dbReference type="InterPro" id="IPR049148">
    <property type="entry name" value="PSP_ACT"/>
</dbReference>
<keyword evidence="6" id="KW-0028">Amino-acid biosynthesis</keyword>
<accession>S7T3A5</accession>
<dbReference type="CDD" id="cd04871">
    <property type="entry name" value="ACT_PSP_2"/>
    <property type="match status" value="1"/>
</dbReference>
<dbReference type="GO" id="GO:0036424">
    <property type="term" value="F:L-phosphoserine phosphatase activity"/>
    <property type="evidence" value="ECO:0007669"/>
    <property type="project" value="InterPro"/>
</dbReference>
<feature type="active site" description="Nucleophile" evidence="14">
    <location>
        <position position="196"/>
    </location>
</feature>
<dbReference type="SUPFAM" id="SSF55021">
    <property type="entry name" value="ACT-like"/>
    <property type="match status" value="1"/>
</dbReference>
<dbReference type="STRING" id="1121439.dsat_0896"/>
<reference evidence="16 17" key="1">
    <citation type="journal article" date="2013" name="Genome Announc.">
        <title>Draft genome sequences for three mercury-methylating, sulfate-reducing bacteria.</title>
        <authorList>
            <person name="Brown S.D."/>
            <person name="Hurt R.A.Jr."/>
            <person name="Gilmour C.C."/>
            <person name="Elias D.A."/>
        </authorList>
    </citation>
    <scope>NUCLEOTIDE SEQUENCE [LARGE SCALE GENOMIC DNA]</scope>
    <source>
        <strain evidence="16 17">DSM 16529</strain>
    </source>
</reference>
<comment type="cofactor">
    <cofactor evidence="1">
        <name>Mg(2+)</name>
        <dbReference type="ChEBI" id="CHEBI:18420"/>
    </cofactor>
</comment>
<dbReference type="NCBIfam" id="TIGR00338">
    <property type="entry name" value="serB"/>
    <property type="match status" value="1"/>
</dbReference>
<comment type="caution">
    <text evidence="16">The sequence shown here is derived from an EMBL/GenBank/DDBJ whole genome shotgun (WGS) entry which is preliminary data.</text>
</comment>
<evidence type="ECO:0000256" key="4">
    <source>
        <dbReference type="ARBA" id="ARBA00012640"/>
    </source>
</evidence>
<evidence type="ECO:0000256" key="11">
    <source>
        <dbReference type="ARBA" id="ARBA00031693"/>
    </source>
</evidence>
<keyword evidence="9" id="KW-0460">Magnesium</keyword>
<sequence length="404" mass="44592">MNELLLFQVAGEDRPGLAAALTERMARYDLEILDMGQAIILDMLSLGILVRVPKSSESAPVVKDLLFLAHELGMNLKCIPVTEDEYTRWAALEERQRHIVTLIGRSISSGQVAALTRALHEHGMNIEVVTRLSGRAPLTQAADAKPACVEFFVQGRPRDPEALRGEFLRIAQEMGVDIALQEDNVFRRNRRLVAFDMDSTLIQAEVIDELAKEAGVGEQVAAITEAAMRGEIDFQESFRRRLRLLKGLPETALARVAERIPMTEGAERLITNLKRFGYKIAIISGGFSWFGRKLQQRLGIDYLYANELEVRDGAVTGEVVGQVVDAARKAEILREIAEREQISLQQVIAVGDGANDLPMLNLAGLGIAFHAKPVVKAGARQSISTLGLDSILFLIGLRERDTMS</sequence>
<evidence type="ECO:0000256" key="6">
    <source>
        <dbReference type="ARBA" id="ARBA00022605"/>
    </source>
</evidence>
<dbReference type="InterPro" id="IPR050582">
    <property type="entry name" value="HAD-like_SerB"/>
</dbReference>
<dbReference type="OrthoDB" id="9792539at2"/>
<comment type="pathway">
    <text evidence="2">Amino-acid biosynthesis; L-serine biosynthesis; L-serine from 3-phospho-D-glycerate: step 3/3.</text>
</comment>
<dbReference type="Gene3D" id="3.40.50.1000">
    <property type="entry name" value="HAD superfamily/HAD-like"/>
    <property type="match status" value="1"/>
</dbReference>
<dbReference type="GO" id="GO:0005737">
    <property type="term" value="C:cytoplasm"/>
    <property type="evidence" value="ECO:0007669"/>
    <property type="project" value="TreeGrafter"/>
</dbReference>
<dbReference type="PATRIC" id="fig|1121439.3.peg.2265"/>
<evidence type="ECO:0000256" key="14">
    <source>
        <dbReference type="PIRSR" id="PIRSR604469-1"/>
    </source>
</evidence>
<dbReference type="Proteomes" id="UP000014975">
    <property type="component" value="Unassembled WGS sequence"/>
</dbReference>
<evidence type="ECO:0000313" key="16">
    <source>
        <dbReference type="EMBL" id="EPR31572.1"/>
    </source>
</evidence>
<dbReference type="SFLD" id="SFLDG01136">
    <property type="entry name" value="C1.6:_Phosphoserine_Phosphatas"/>
    <property type="match status" value="1"/>
</dbReference>
<dbReference type="EC" id="3.1.3.3" evidence="4"/>
<dbReference type="eggNOG" id="COG0560">
    <property type="taxonomic scope" value="Bacteria"/>
</dbReference>
<dbReference type="InterPro" id="IPR045865">
    <property type="entry name" value="ACT-like_dom_sf"/>
</dbReference>
<evidence type="ECO:0000313" key="17">
    <source>
        <dbReference type="Proteomes" id="UP000014975"/>
    </source>
</evidence>
<feature type="active site" description="Proton donor" evidence="14">
    <location>
        <position position="198"/>
    </location>
</feature>
<comment type="catalytic activity">
    <reaction evidence="12">
        <text>O-phospho-L-serine + H2O = L-serine + phosphate</text>
        <dbReference type="Rhea" id="RHEA:21208"/>
        <dbReference type="ChEBI" id="CHEBI:15377"/>
        <dbReference type="ChEBI" id="CHEBI:33384"/>
        <dbReference type="ChEBI" id="CHEBI:43474"/>
        <dbReference type="ChEBI" id="CHEBI:57524"/>
        <dbReference type="EC" id="3.1.3.3"/>
    </reaction>
</comment>
<evidence type="ECO:0000256" key="2">
    <source>
        <dbReference type="ARBA" id="ARBA00005135"/>
    </source>
</evidence>
<comment type="similarity">
    <text evidence="3">Belongs to the HAD-like hydrolase superfamily. SerB family.</text>
</comment>
<dbReference type="RefSeq" id="WP_020887593.1">
    <property type="nucleotide sequence ID" value="NZ_ATHI01000028.1"/>
</dbReference>
<dbReference type="SUPFAM" id="SSF56784">
    <property type="entry name" value="HAD-like"/>
    <property type="match status" value="1"/>
</dbReference>
<dbReference type="SFLD" id="SFLDG01137">
    <property type="entry name" value="C1.6.1:_Phosphoserine_Phosphat"/>
    <property type="match status" value="1"/>
</dbReference>
<proteinExistence type="inferred from homology"/>
<evidence type="ECO:0000256" key="5">
    <source>
        <dbReference type="ARBA" id="ARBA00015196"/>
    </source>
</evidence>